<name>A0ABM7GN95_9GAMM</name>
<organism evidence="1 2">
    <name type="scientific">Vreelandella olivaria</name>
    <dbReference type="NCBI Taxonomy" id="390919"/>
    <lineage>
        <taxon>Bacteria</taxon>
        <taxon>Pseudomonadati</taxon>
        <taxon>Pseudomonadota</taxon>
        <taxon>Gammaproteobacteria</taxon>
        <taxon>Oceanospirillales</taxon>
        <taxon>Halomonadaceae</taxon>
        <taxon>Vreelandella</taxon>
    </lineage>
</organism>
<accession>A0ABM7GN95</accession>
<dbReference type="EMBL" id="AP019416">
    <property type="protein sequence ID" value="BBI52213.1"/>
    <property type="molecule type" value="Genomic_DNA"/>
</dbReference>
<dbReference type="InterPro" id="IPR011042">
    <property type="entry name" value="6-blade_b-propeller_TolB-like"/>
</dbReference>
<gene>
    <name evidence="1" type="ORF">HORIV_46340</name>
</gene>
<evidence type="ECO:0000313" key="1">
    <source>
        <dbReference type="EMBL" id="BBI52213.1"/>
    </source>
</evidence>
<proteinExistence type="predicted"/>
<evidence type="ECO:0000313" key="2">
    <source>
        <dbReference type="Proteomes" id="UP000289555"/>
    </source>
</evidence>
<sequence>MIFTDPGYGAHFDYEGKKRDLELETAIYYVDDSLDEPIMLTDDIYKPNGIVLTPDGEGFYASDSAPPISTNPRELFAGRWRKRGAVSVIGRLL</sequence>
<keyword evidence="2" id="KW-1185">Reference proteome</keyword>
<protein>
    <submittedName>
        <fullName evidence="1">Uncharacterized protein</fullName>
    </submittedName>
</protein>
<dbReference type="Proteomes" id="UP000289555">
    <property type="component" value="Chromosome"/>
</dbReference>
<dbReference type="Gene3D" id="2.120.10.30">
    <property type="entry name" value="TolB, C-terminal domain"/>
    <property type="match status" value="1"/>
</dbReference>
<dbReference type="SUPFAM" id="SSF63829">
    <property type="entry name" value="Calcium-dependent phosphotriesterase"/>
    <property type="match status" value="1"/>
</dbReference>
<reference evidence="2" key="1">
    <citation type="journal article" date="2019" name="Microbiol. Resour. Announc.">
        <title>Complete Genome Sequence of Halomonas olivaria, a Moderately Halophilic Bacterium Isolated from Olive Processing Effluents, Obtained by Nanopore Sequencing.</title>
        <authorList>
            <person name="Nagata S."/>
            <person name="Ii K.M."/>
            <person name="Tsukimi T."/>
            <person name="Miura M.C."/>
            <person name="Galipon J."/>
            <person name="Arakawa K."/>
        </authorList>
    </citation>
    <scope>NUCLEOTIDE SEQUENCE [LARGE SCALE GENOMIC DNA]</scope>
    <source>
        <strain evidence="2">TYRC17</strain>
    </source>
</reference>